<dbReference type="PANTHER" id="PTHR34980:SF1">
    <property type="entry name" value="INNER MEMBRANE PROTEIN"/>
    <property type="match status" value="1"/>
</dbReference>
<dbReference type="EMBL" id="AP028978">
    <property type="protein sequence ID" value="BET98589.1"/>
    <property type="molecule type" value="Genomic_DNA"/>
</dbReference>
<organism evidence="2 3">
    <name type="scientific">Xenorhabdus taiwanensis</name>
    <dbReference type="NCBI Taxonomy" id="3085177"/>
    <lineage>
        <taxon>Bacteria</taxon>
        <taxon>Pseudomonadati</taxon>
        <taxon>Pseudomonadota</taxon>
        <taxon>Gammaproteobacteria</taxon>
        <taxon>Enterobacterales</taxon>
        <taxon>Morganellaceae</taxon>
        <taxon>Xenorhabdus</taxon>
    </lineage>
</organism>
<evidence type="ECO:0000313" key="2">
    <source>
        <dbReference type="EMBL" id="BET98589.1"/>
    </source>
</evidence>
<keyword evidence="3" id="KW-1185">Reference proteome</keyword>
<protein>
    <recommendedName>
        <fullName evidence="4">DUF805 domain-containing protein</fullName>
    </recommendedName>
</protein>
<feature type="transmembrane region" description="Helical" evidence="1">
    <location>
        <begin position="175"/>
        <end position="194"/>
    </location>
</feature>
<dbReference type="InterPro" id="IPR008523">
    <property type="entry name" value="DUF805"/>
</dbReference>
<gene>
    <name evidence="2" type="ORF">TCT1_35100</name>
</gene>
<feature type="transmembrane region" description="Helical" evidence="1">
    <location>
        <begin position="147"/>
        <end position="169"/>
    </location>
</feature>
<keyword evidence="1" id="KW-0812">Transmembrane</keyword>
<evidence type="ECO:0000256" key="1">
    <source>
        <dbReference type="SAM" id="Phobius"/>
    </source>
</evidence>
<dbReference type="Proteomes" id="UP001529514">
    <property type="component" value="Chromosome"/>
</dbReference>
<reference evidence="2 3" key="1">
    <citation type="submission" date="2023-10" db="EMBL/GenBank/DDBJ databases">
        <title>Xenorhabdus taiwanensis sp. nov., a symbiotic bacterium associated with the entomopathogenic nematode Steinernema taiwanensis.</title>
        <authorList>
            <person name="Tseng C.T."/>
            <person name="Shu H.Y."/>
            <person name="Chen M.H."/>
            <person name="Fang Y.J."/>
            <person name="Wu T.L."/>
            <person name="Lin Y.C."/>
            <person name="Huang C.J."/>
        </authorList>
    </citation>
    <scope>NUCLEOTIDE SEQUENCE [LARGE SCALE GENOMIC DNA]</scope>
    <source>
        <strain evidence="2 3">TCT-1</strain>
    </source>
</reference>
<feature type="transmembrane region" description="Helical" evidence="1">
    <location>
        <begin position="91"/>
        <end position="110"/>
    </location>
</feature>
<dbReference type="Pfam" id="PF05656">
    <property type="entry name" value="DUF805"/>
    <property type="match status" value="1"/>
</dbReference>
<name>A0ABN7C862_9GAMM</name>
<feature type="transmembrane region" description="Helical" evidence="1">
    <location>
        <begin position="116"/>
        <end position="135"/>
    </location>
</feature>
<keyword evidence="1" id="KW-1133">Transmembrane helix</keyword>
<accession>A0ABN7C862</accession>
<sequence>MVSSKAGESGSRYINGEFISDVIEGLSAEADNGKPMPKAIKIITRSLFMPVFIVLLTELNLGKTASTIGKEYMTLQQWGFSFKGRIGRREFWIGMAICFALIFILLTLHGMNVLPINYAAVGVALLLYPTAAIFSKRLHDRNKRGGWMLLCALAWMLLSLDWSAMAPIWQWGIGRFVPTLIFVMMILDCGVFRGTEGANRFGEMAETVDYISAREN</sequence>
<keyword evidence="1" id="KW-0472">Membrane</keyword>
<evidence type="ECO:0000313" key="3">
    <source>
        <dbReference type="Proteomes" id="UP001529514"/>
    </source>
</evidence>
<proteinExistence type="predicted"/>
<dbReference type="PANTHER" id="PTHR34980">
    <property type="entry name" value="INNER MEMBRANE PROTEIN-RELATED-RELATED"/>
    <property type="match status" value="1"/>
</dbReference>
<evidence type="ECO:0008006" key="4">
    <source>
        <dbReference type="Google" id="ProtNLM"/>
    </source>
</evidence>